<evidence type="ECO:0000259" key="4">
    <source>
        <dbReference type="PROSITE" id="PS50240"/>
    </source>
</evidence>
<evidence type="ECO:0000313" key="6">
    <source>
        <dbReference type="Proteomes" id="UP000694414"/>
    </source>
</evidence>
<dbReference type="GO" id="GO:0003073">
    <property type="term" value="P:regulation of systemic arterial blood pressure"/>
    <property type="evidence" value="ECO:0007669"/>
    <property type="project" value="TreeGrafter"/>
</dbReference>
<keyword evidence="6" id="KW-1185">Reference proteome</keyword>
<protein>
    <recommendedName>
        <fullName evidence="4">Peptidase S1 domain-containing protein</fullName>
    </recommendedName>
</protein>
<dbReference type="SMART" id="SM00020">
    <property type="entry name" value="Tryp_SPc"/>
    <property type="match status" value="1"/>
</dbReference>
<keyword evidence="1" id="KW-1015">Disulfide bond</keyword>
<evidence type="ECO:0000313" key="5">
    <source>
        <dbReference type="Ensembl" id="ENSPSMP00000015706.1"/>
    </source>
</evidence>
<dbReference type="InterPro" id="IPR043504">
    <property type="entry name" value="Peptidase_S1_PA_chymotrypsin"/>
</dbReference>
<evidence type="ECO:0000256" key="3">
    <source>
        <dbReference type="SAM" id="SignalP"/>
    </source>
</evidence>
<accession>A0A8C8ZGT8</accession>
<feature type="domain" description="Peptidase S1" evidence="4">
    <location>
        <begin position="10"/>
        <end position="149"/>
    </location>
</feature>
<dbReference type="PANTHER" id="PTHR24271:SF47">
    <property type="entry name" value="KALLIKREIN-1"/>
    <property type="match status" value="1"/>
</dbReference>
<dbReference type="SUPFAM" id="SSF50494">
    <property type="entry name" value="Trypsin-like serine proteases"/>
    <property type="match status" value="1"/>
</dbReference>
<feature type="region of interest" description="Disordered" evidence="2">
    <location>
        <begin position="157"/>
        <end position="177"/>
    </location>
</feature>
<keyword evidence="3" id="KW-0732">Signal</keyword>
<proteinExistence type="predicted"/>
<sequence>MWFLVLCLTLSLGRIGAAPAIQSWVVGGWECENNIVCGDALVHPQWVLTATHCFSNGSQASPLLPRHSLFSHSPDPCQFVHVSKSFPHPQFNISLLKNYTHQDEEDYSHIMLLCLTEPAKIMDAVKVLNLPYEEPEAEMGSICFASGWGSIKPKNCMPGPTMQPGAGTGTPGSREKDPGGVWPQPFFSLFCSFIPRWISSVWTLKSCLMMCVTEPSPRR</sequence>
<name>A0A8C8ZGT8_PROSS</name>
<dbReference type="GO" id="GO:0030141">
    <property type="term" value="C:secretory granule"/>
    <property type="evidence" value="ECO:0007669"/>
    <property type="project" value="TreeGrafter"/>
</dbReference>
<evidence type="ECO:0000256" key="1">
    <source>
        <dbReference type="ARBA" id="ARBA00023157"/>
    </source>
</evidence>
<organism evidence="5 6">
    <name type="scientific">Prolemur simus</name>
    <name type="common">Greater bamboo lemur</name>
    <name type="synonym">Hapalemur simus</name>
    <dbReference type="NCBI Taxonomy" id="1328070"/>
    <lineage>
        <taxon>Eukaryota</taxon>
        <taxon>Metazoa</taxon>
        <taxon>Chordata</taxon>
        <taxon>Craniata</taxon>
        <taxon>Vertebrata</taxon>
        <taxon>Euteleostomi</taxon>
        <taxon>Mammalia</taxon>
        <taxon>Eutheria</taxon>
        <taxon>Euarchontoglires</taxon>
        <taxon>Primates</taxon>
        <taxon>Strepsirrhini</taxon>
        <taxon>Lemuriformes</taxon>
        <taxon>Lemuridae</taxon>
        <taxon>Prolemur</taxon>
    </lineage>
</organism>
<dbReference type="InterPro" id="IPR009003">
    <property type="entry name" value="Peptidase_S1_PA"/>
</dbReference>
<dbReference type="Proteomes" id="UP000694414">
    <property type="component" value="Unplaced"/>
</dbReference>
<dbReference type="PANTHER" id="PTHR24271">
    <property type="entry name" value="KALLIKREIN-RELATED"/>
    <property type="match status" value="1"/>
</dbReference>
<dbReference type="PROSITE" id="PS50240">
    <property type="entry name" value="TRYPSIN_DOM"/>
    <property type="match status" value="1"/>
</dbReference>
<dbReference type="InterPro" id="IPR018114">
    <property type="entry name" value="TRYPSIN_HIS"/>
</dbReference>
<dbReference type="AlphaFoldDB" id="A0A8C8ZGT8"/>
<dbReference type="Pfam" id="PF00089">
    <property type="entry name" value="Trypsin"/>
    <property type="match status" value="1"/>
</dbReference>
<dbReference type="Gene3D" id="2.40.10.10">
    <property type="entry name" value="Trypsin-like serine proteases"/>
    <property type="match status" value="2"/>
</dbReference>
<evidence type="ECO:0000256" key="2">
    <source>
        <dbReference type="SAM" id="MobiDB-lite"/>
    </source>
</evidence>
<reference evidence="5" key="2">
    <citation type="submission" date="2025-09" db="UniProtKB">
        <authorList>
            <consortium name="Ensembl"/>
        </authorList>
    </citation>
    <scope>IDENTIFICATION</scope>
</reference>
<feature type="chain" id="PRO_5034344633" description="Peptidase S1 domain-containing protein" evidence="3">
    <location>
        <begin position="18"/>
        <end position="219"/>
    </location>
</feature>
<dbReference type="GO" id="GO:0004252">
    <property type="term" value="F:serine-type endopeptidase activity"/>
    <property type="evidence" value="ECO:0007669"/>
    <property type="project" value="InterPro"/>
</dbReference>
<dbReference type="Ensembl" id="ENSPSMT00000018222.1">
    <property type="protein sequence ID" value="ENSPSMP00000015706.1"/>
    <property type="gene ID" value="ENSPSMG00000011161.1"/>
</dbReference>
<dbReference type="GeneTree" id="ENSGT01020000230389"/>
<dbReference type="GO" id="GO:0031638">
    <property type="term" value="P:zymogen activation"/>
    <property type="evidence" value="ECO:0007669"/>
    <property type="project" value="TreeGrafter"/>
</dbReference>
<feature type="signal peptide" evidence="3">
    <location>
        <begin position="1"/>
        <end position="17"/>
    </location>
</feature>
<dbReference type="InterPro" id="IPR001254">
    <property type="entry name" value="Trypsin_dom"/>
</dbReference>
<dbReference type="PROSITE" id="PS00134">
    <property type="entry name" value="TRYPSIN_HIS"/>
    <property type="match status" value="1"/>
</dbReference>
<reference evidence="5" key="1">
    <citation type="submission" date="2025-08" db="UniProtKB">
        <authorList>
            <consortium name="Ensembl"/>
        </authorList>
    </citation>
    <scope>IDENTIFICATION</scope>
</reference>